<dbReference type="PIRSF" id="PIRSF032131">
    <property type="entry name" value="UCP032131"/>
    <property type="match status" value="1"/>
</dbReference>
<proteinExistence type="predicted"/>
<dbReference type="InterPro" id="IPR009562">
    <property type="entry name" value="DUF1178"/>
</dbReference>
<dbReference type="RefSeq" id="WP_407592381.1">
    <property type="nucleotide sequence ID" value="NZ_JBHDIY010000002.1"/>
</dbReference>
<dbReference type="EMBL" id="JBHDIY010000002">
    <property type="protein sequence ID" value="MFL4470532.1"/>
    <property type="molecule type" value="Genomic_DNA"/>
</dbReference>
<organism evidence="1 2">
    <name type="scientific">Tateyamaria armeniaca</name>
    <dbReference type="NCBI Taxonomy" id="2518930"/>
    <lineage>
        <taxon>Bacteria</taxon>
        <taxon>Pseudomonadati</taxon>
        <taxon>Pseudomonadota</taxon>
        <taxon>Alphaproteobacteria</taxon>
        <taxon>Rhodobacterales</taxon>
        <taxon>Roseobacteraceae</taxon>
        <taxon>Tateyamaria</taxon>
    </lineage>
</organism>
<sequence length="147" mass="15668">MIKYTLKCDDGHAFESWFASASAFESLSVAGHLACVTCGSSKVEKAIMTPRVSTCKSKPNIAAALPSDTPDKAPSDVAETLSKMRSAVESSATYVGKDFAREARDMHLGDVPDRPIWGEANAKEAKALIDDGVPVAPLPFIPTRKVN</sequence>
<reference evidence="1 2" key="1">
    <citation type="submission" date="2024-08" db="EMBL/GenBank/DDBJ databases">
        <title>Tateyamaria sp. nov., isolated from marine algae.</title>
        <authorList>
            <person name="Choi B.J."/>
            <person name="Kim J.M."/>
            <person name="Lee J.K."/>
            <person name="Choi D.G."/>
            <person name="Bayburt H."/>
            <person name="Baek J.H."/>
            <person name="Han D.M."/>
            <person name="Jeon C.O."/>
        </authorList>
    </citation>
    <scope>NUCLEOTIDE SEQUENCE [LARGE SCALE GENOMIC DNA]</scope>
    <source>
        <strain evidence="1 2">KMU-156</strain>
    </source>
</reference>
<dbReference type="Pfam" id="PF06676">
    <property type="entry name" value="DUF1178"/>
    <property type="match status" value="1"/>
</dbReference>
<comment type="caution">
    <text evidence="1">The sequence shown here is derived from an EMBL/GenBank/DDBJ whole genome shotgun (WGS) entry which is preliminary data.</text>
</comment>
<keyword evidence="2" id="KW-1185">Reference proteome</keyword>
<evidence type="ECO:0000313" key="2">
    <source>
        <dbReference type="Proteomes" id="UP001627408"/>
    </source>
</evidence>
<protein>
    <submittedName>
        <fullName evidence="1">DUF1178 family protein</fullName>
    </submittedName>
</protein>
<evidence type="ECO:0000313" key="1">
    <source>
        <dbReference type="EMBL" id="MFL4470532.1"/>
    </source>
</evidence>
<accession>A0ABW8UXX5</accession>
<dbReference type="Proteomes" id="UP001627408">
    <property type="component" value="Unassembled WGS sequence"/>
</dbReference>
<gene>
    <name evidence="1" type="ORF">ACERZ8_11815</name>
</gene>
<name>A0ABW8UXX5_9RHOB</name>